<feature type="signal peptide" evidence="3">
    <location>
        <begin position="1"/>
        <end position="21"/>
    </location>
</feature>
<gene>
    <name evidence="4" type="ORF">K490DRAFT_57309</name>
</gene>
<dbReference type="AlphaFoldDB" id="A0A9P4HTZ5"/>
<reference evidence="4" key="1">
    <citation type="journal article" date="2020" name="Stud. Mycol.">
        <title>101 Dothideomycetes genomes: a test case for predicting lifestyles and emergence of pathogens.</title>
        <authorList>
            <person name="Haridas S."/>
            <person name="Albert R."/>
            <person name="Binder M."/>
            <person name="Bloem J."/>
            <person name="Labutti K."/>
            <person name="Salamov A."/>
            <person name="Andreopoulos B."/>
            <person name="Baker S."/>
            <person name="Barry K."/>
            <person name="Bills G."/>
            <person name="Bluhm B."/>
            <person name="Cannon C."/>
            <person name="Castanera R."/>
            <person name="Culley D."/>
            <person name="Daum C."/>
            <person name="Ezra D."/>
            <person name="Gonzalez J."/>
            <person name="Henrissat B."/>
            <person name="Kuo A."/>
            <person name="Liang C."/>
            <person name="Lipzen A."/>
            <person name="Lutzoni F."/>
            <person name="Magnuson J."/>
            <person name="Mondo S."/>
            <person name="Nolan M."/>
            <person name="Ohm R."/>
            <person name="Pangilinan J."/>
            <person name="Park H.-J."/>
            <person name="Ramirez L."/>
            <person name="Alfaro M."/>
            <person name="Sun H."/>
            <person name="Tritt A."/>
            <person name="Yoshinaga Y."/>
            <person name="Zwiers L.-H."/>
            <person name="Turgeon B."/>
            <person name="Goodwin S."/>
            <person name="Spatafora J."/>
            <person name="Crous P."/>
            <person name="Grigoriev I."/>
        </authorList>
    </citation>
    <scope>NUCLEOTIDE SEQUENCE</scope>
    <source>
        <strain evidence="4">CBS 121410</strain>
    </source>
</reference>
<comment type="caution">
    <text evidence="4">The sequence shown here is derived from an EMBL/GenBank/DDBJ whole genome shotgun (WGS) entry which is preliminary data.</text>
</comment>
<evidence type="ECO:0000256" key="1">
    <source>
        <dbReference type="SAM" id="Coils"/>
    </source>
</evidence>
<evidence type="ECO:0000256" key="3">
    <source>
        <dbReference type="SAM" id="SignalP"/>
    </source>
</evidence>
<name>A0A9P4HTZ5_9PEZI</name>
<feature type="region of interest" description="Disordered" evidence="2">
    <location>
        <begin position="888"/>
        <end position="943"/>
    </location>
</feature>
<feature type="chain" id="PRO_5040506423" evidence="3">
    <location>
        <begin position="22"/>
        <end position="943"/>
    </location>
</feature>
<sequence>MASFIVGRGILLAVDFWLTMSQHDLVDSRTNAIVPGDRAEGLSCDLDGSMGPPPTDDPAYHALVDTVESSDAESSFPSPAPDIPETNLLCDTTLTAPVAHGDHAGSITEDQTESAAAIEDSPVLYDQEYSDVVASAIQCSDSIITEDKVSLHTSVDTALVHDNEKPFSPPSTEVSVSPIGVVSGLTTSTGFDHNSCDIQDNLKENTSGNDECSAPHEIKKAEGMQQENKHEVDIASSVGGSSSQDTPSRLDGCSSLEVPSNVNDPSSLNILPNLDAEVGHEASSQNIISEHSQKMVENSETLKADNTGLIGELLSPLSSIGHLSGNHFSDSQDDKAHSSETSASDCEIDKYLKAPDAAVWTTSEEFILRDNILVGITYEHHQVKTDALEEKVDSLEEELQSLGSKTAKKINYEQAARKRALAKIQKLEEDSKDKDQELSDSRRTVMSMQLQLDTLRDEVLAGTAGNNASIVPPLAAQQAAQRLQSRMDTTINDSLAKAFEQRDAFAVRCEAAEESARISEQRVARIQDDFKLGGWRKEQMQLICKQNLDKVKAFRDDNITKTIDLNKKSLEFSRLSTDMETLQKRNQTLEAIAKNAFDELIPALDRFHEDDVKTLVDAVGRAELPELQTLAEWYEDLSAKAFNTADALEAQVAENQHLQIIIADNRTEINGLEIQVESLNGEKERLDARVWELNDREMVSDHTVQRLEEDLKLREQLLQTRHELKQHQTSTQNLEEVQEKLNTANRHLNVWADDRNRVYAKYATAFNGKRDAEDALNHFRVAVGLEPLQFIVDSEAKRPMMSELWSRLKGPPVQAYPQDAAGVERWHRMLKIDNGCRFNASEVLGADDDNDDHGFMIPVGDGLFRKVTNAYTAEKDEIQNEIKKAVAGLKNNQPERSTTPDGRPVDKPNNVFEDQEANEEAGGDVSQGEKVQSGVLGWDSDIF</sequence>
<protein>
    <submittedName>
        <fullName evidence="4">Uncharacterized protein</fullName>
    </submittedName>
</protein>
<feature type="coiled-coil region" evidence="1">
    <location>
        <begin position="662"/>
        <end position="696"/>
    </location>
</feature>
<organism evidence="4 5">
    <name type="scientific">Saccharata proteae CBS 121410</name>
    <dbReference type="NCBI Taxonomy" id="1314787"/>
    <lineage>
        <taxon>Eukaryota</taxon>
        <taxon>Fungi</taxon>
        <taxon>Dikarya</taxon>
        <taxon>Ascomycota</taxon>
        <taxon>Pezizomycotina</taxon>
        <taxon>Dothideomycetes</taxon>
        <taxon>Dothideomycetes incertae sedis</taxon>
        <taxon>Botryosphaeriales</taxon>
        <taxon>Saccharataceae</taxon>
        <taxon>Saccharata</taxon>
    </lineage>
</organism>
<dbReference type="EMBL" id="ML978722">
    <property type="protein sequence ID" value="KAF2086827.1"/>
    <property type="molecule type" value="Genomic_DNA"/>
</dbReference>
<feature type="region of interest" description="Disordered" evidence="2">
    <location>
        <begin position="325"/>
        <end position="344"/>
    </location>
</feature>
<dbReference type="Proteomes" id="UP000799776">
    <property type="component" value="Unassembled WGS sequence"/>
</dbReference>
<keyword evidence="1" id="KW-0175">Coiled coil</keyword>
<feature type="compositionally biased region" description="Polar residues" evidence="2">
    <location>
        <begin position="890"/>
        <end position="900"/>
    </location>
</feature>
<feature type="coiled-coil region" evidence="1">
    <location>
        <begin position="572"/>
        <end position="599"/>
    </location>
</feature>
<keyword evidence="5" id="KW-1185">Reference proteome</keyword>
<accession>A0A9P4HTZ5</accession>
<proteinExistence type="predicted"/>
<feature type="coiled-coil region" evidence="1">
    <location>
        <begin position="727"/>
        <end position="754"/>
    </location>
</feature>
<feature type="compositionally biased region" description="Acidic residues" evidence="2">
    <location>
        <begin position="913"/>
        <end position="922"/>
    </location>
</feature>
<feature type="coiled-coil region" evidence="1">
    <location>
        <begin position="378"/>
        <end position="458"/>
    </location>
</feature>
<evidence type="ECO:0000313" key="4">
    <source>
        <dbReference type="EMBL" id="KAF2086827.1"/>
    </source>
</evidence>
<evidence type="ECO:0000313" key="5">
    <source>
        <dbReference type="Proteomes" id="UP000799776"/>
    </source>
</evidence>
<evidence type="ECO:0000256" key="2">
    <source>
        <dbReference type="SAM" id="MobiDB-lite"/>
    </source>
</evidence>
<keyword evidence="3" id="KW-0732">Signal</keyword>